<evidence type="ECO:0000313" key="3">
    <source>
        <dbReference type="Proteomes" id="UP000541444"/>
    </source>
</evidence>
<dbReference type="InterPro" id="IPR057984">
    <property type="entry name" value="PATROL1_C"/>
</dbReference>
<feature type="domain" description="MHD1" evidence="1">
    <location>
        <begin position="1"/>
        <end position="118"/>
    </location>
</feature>
<dbReference type="AlphaFoldDB" id="A0A7J7PCD1"/>
<dbReference type="OrthoDB" id="2015333at2759"/>
<dbReference type="Pfam" id="PF25761">
    <property type="entry name" value="TPR_PATROL1"/>
    <property type="match status" value="1"/>
</dbReference>
<name>A0A7J7PCD1_9MAGN</name>
<protein>
    <recommendedName>
        <fullName evidence="1">MHD1 domain-containing protein</fullName>
    </recommendedName>
</protein>
<dbReference type="EMBL" id="JACGCM010000003">
    <property type="protein sequence ID" value="KAF6177105.1"/>
    <property type="molecule type" value="Genomic_DNA"/>
</dbReference>
<evidence type="ECO:0000313" key="2">
    <source>
        <dbReference type="EMBL" id="KAF6177105.1"/>
    </source>
</evidence>
<dbReference type="InterPro" id="IPR008528">
    <property type="entry name" value="unc-13_homologue"/>
</dbReference>
<proteinExistence type="predicted"/>
<gene>
    <name evidence="2" type="ORF">GIB67_005093</name>
</gene>
<reference evidence="2 3" key="1">
    <citation type="journal article" date="2020" name="IScience">
        <title>Genome Sequencing of the Endangered Kingdonia uniflora (Circaeasteraceae, Ranunculales) Reveals Potential Mechanisms of Evolutionary Specialization.</title>
        <authorList>
            <person name="Sun Y."/>
            <person name="Deng T."/>
            <person name="Zhang A."/>
            <person name="Moore M.J."/>
            <person name="Landis J.B."/>
            <person name="Lin N."/>
            <person name="Zhang H."/>
            <person name="Zhang X."/>
            <person name="Huang J."/>
            <person name="Zhang X."/>
            <person name="Sun H."/>
            <person name="Wang H."/>
        </authorList>
    </citation>
    <scope>NUCLEOTIDE SEQUENCE [LARGE SCALE GENOMIC DNA]</scope>
    <source>
        <strain evidence="2">TB1705</strain>
        <tissue evidence="2">Leaf</tissue>
    </source>
</reference>
<dbReference type="PANTHER" id="PTHR31280">
    <property type="entry name" value="PROTEIN UNC-13 HOMOLOG"/>
    <property type="match status" value="1"/>
</dbReference>
<dbReference type="Proteomes" id="UP000541444">
    <property type="component" value="Unassembled WGS sequence"/>
</dbReference>
<organism evidence="2 3">
    <name type="scientific">Kingdonia uniflora</name>
    <dbReference type="NCBI Taxonomy" id="39325"/>
    <lineage>
        <taxon>Eukaryota</taxon>
        <taxon>Viridiplantae</taxon>
        <taxon>Streptophyta</taxon>
        <taxon>Embryophyta</taxon>
        <taxon>Tracheophyta</taxon>
        <taxon>Spermatophyta</taxon>
        <taxon>Magnoliopsida</taxon>
        <taxon>Ranunculales</taxon>
        <taxon>Circaeasteraceae</taxon>
        <taxon>Kingdonia</taxon>
    </lineage>
</organism>
<keyword evidence="3" id="KW-1185">Reference proteome</keyword>
<dbReference type="PANTHER" id="PTHR31280:SF1">
    <property type="entry name" value="OS03G0138600 PROTEIN"/>
    <property type="match status" value="1"/>
</dbReference>
<dbReference type="InterPro" id="IPR014770">
    <property type="entry name" value="Munc13_1"/>
</dbReference>
<sequence>MVAEDFVNCESGGKPVVREIVPYEVDSTIVNLLKTWIDERLKKVKDCVDRAKETETWNPKSKTELYTQSSVEMLKLAEEAVGDFFEIPIGISDDLVQELAGGLESLFQDYISLVSLCK</sequence>
<dbReference type="PROSITE" id="PS51258">
    <property type="entry name" value="MHD1"/>
    <property type="match status" value="1"/>
</dbReference>
<evidence type="ECO:0000259" key="1">
    <source>
        <dbReference type="PROSITE" id="PS51258"/>
    </source>
</evidence>
<comment type="caution">
    <text evidence="2">The sequence shown here is derived from an EMBL/GenBank/DDBJ whole genome shotgun (WGS) entry which is preliminary data.</text>
</comment>
<accession>A0A7J7PCD1</accession>